<comment type="caution">
    <text evidence="5">Lacks conserved residue(s) required for the propagation of feature annotation.</text>
</comment>
<feature type="transmembrane region" description="Helical" evidence="5">
    <location>
        <begin position="318"/>
        <end position="336"/>
    </location>
</feature>
<sequence length="341" mass="37308">MNLAHILALSWARSLEFLRDRGTVAWNFALPLLMVAGFAVIFSGPGKPLFTVAVLAPETVPLSADTHPFLGTPAVNFYREASLEKAQAKVQRHRIDLAVDLVRKQYWVNPESHNGAVLEQLLHGVAGEPLRRQEVQGARIRYVDWAAPGVLGMNLMFSCLFGTGYVIVRYRKSGYLKRLNATPLTAAEFIVAQLLSRLLLVILVTVAVYLGCNAFLNFRLEGSAWTLLLVTLVGAYAMIALGLLVAARVTSEEFAGGLLNMLSWPMMVLSGVFFSIDGAPAFVQWLAQWLPLTPMLEAARAIMLDGAGLLDPSVQQPLLQLSAMALLFTLLGALGFKWTQD</sequence>
<dbReference type="RefSeq" id="WP_123212054.1">
    <property type="nucleotide sequence ID" value="NZ_RJVO01000005.1"/>
</dbReference>
<keyword evidence="4 5" id="KW-0472">Membrane</keyword>
<feature type="domain" description="ABC transmembrane type-2" evidence="6">
    <location>
        <begin position="111"/>
        <end position="339"/>
    </location>
</feature>
<dbReference type="PROSITE" id="PS51012">
    <property type="entry name" value="ABC_TM2"/>
    <property type="match status" value="1"/>
</dbReference>
<comment type="caution">
    <text evidence="7">The sequence shown here is derived from an EMBL/GenBank/DDBJ whole genome shotgun (WGS) entry which is preliminary data.</text>
</comment>
<accession>A0A3N0V8T0</accession>
<evidence type="ECO:0000256" key="3">
    <source>
        <dbReference type="ARBA" id="ARBA00022989"/>
    </source>
</evidence>
<protein>
    <recommendedName>
        <fullName evidence="5">Transport permease protein</fullName>
    </recommendedName>
</protein>
<dbReference type="GO" id="GO:0140359">
    <property type="term" value="F:ABC-type transporter activity"/>
    <property type="evidence" value="ECO:0007669"/>
    <property type="project" value="InterPro"/>
</dbReference>
<comment type="subcellular location">
    <subcellularLocation>
        <location evidence="5">Cell inner membrane</location>
        <topology evidence="5">Multi-pass membrane protein</topology>
    </subcellularLocation>
    <subcellularLocation>
        <location evidence="1">Membrane</location>
        <topology evidence="1">Multi-pass membrane protein</topology>
    </subcellularLocation>
</comment>
<keyword evidence="3 5" id="KW-1133">Transmembrane helix</keyword>
<gene>
    <name evidence="7" type="ORF">ED208_11500</name>
</gene>
<dbReference type="AlphaFoldDB" id="A0A3N0V8T0"/>
<keyword evidence="5" id="KW-1003">Cell membrane</keyword>
<feature type="transmembrane region" description="Helical" evidence="5">
    <location>
        <begin position="198"/>
        <end position="218"/>
    </location>
</feature>
<dbReference type="InterPro" id="IPR013525">
    <property type="entry name" value="ABC2_TM"/>
</dbReference>
<evidence type="ECO:0000256" key="1">
    <source>
        <dbReference type="ARBA" id="ARBA00004141"/>
    </source>
</evidence>
<dbReference type="EMBL" id="RJVO01000005">
    <property type="protein sequence ID" value="ROH89032.1"/>
    <property type="molecule type" value="Genomic_DNA"/>
</dbReference>
<evidence type="ECO:0000256" key="4">
    <source>
        <dbReference type="ARBA" id="ARBA00023136"/>
    </source>
</evidence>
<evidence type="ECO:0000256" key="2">
    <source>
        <dbReference type="ARBA" id="ARBA00022692"/>
    </source>
</evidence>
<evidence type="ECO:0000313" key="7">
    <source>
        <dbReference type="EMBL" id="ROH89032.1"/>
    </source>
</evidence>
<comment type="similarity">
    <text evidence="5">Belongs to the ABC-2 integral membrane protein family.</text>
</comment>
<feature type="transmembrane region" description="Helical" evidence="5">
    <location>
        <begin position="23"/>
        <end position="42"/>
    </location>
</feature>
<dbReference type="InterPro" id="IPR052902">
    <property type="entry name" value="ABC-2_transporter"/>
</dbReference>
<dbReference type="PANTHER" id="PTHR43027:SF2">
    <property type="entry name" value="TRANSPORT PERMEASE PROTEIN"/>
    <property type="match status" value="1"/>
</dbReference>
<dbReference type="Pfam" id="PF01061">
    <property type="entry name" value="ABC2_membrane"/>
    <property type="match status" value="1"/>
</dbReference>
<feature type="transmembrane region" description="Helical" evidence="5">
    <location>
        <begin position="224"/>
        <end position="246"/>
    </location>
</feature>
<dbReference type="GO" id="GO:0005886">
    <property type="term" value="C:plasma membrane"/>
    <property type="evidence" value="ECO:0007669"/>
    <property type="project" value="UniProtKB-SubCell"/>
</dbReference>
<keyword evidence="5" id="KW-0813">Transport</keyword>
<keyword evidence="8" id="KW-1185">Reference proteome</keyword>
<organism evidence="7 8">
    <name type="scientific">Stagnimonas aquatica</name>
    <dbReference type="NCBI Taxonomy" id="2689987"/>
    <lineage>
        <taxon>Bacteria</taxon>
        <taxon>Pseudomonadati</taxon>
        <taxon>Pseudomonadota</taxon>
        <taxon>Gammaproteobacteria</taxon>
        <taxon>Nevskiales</taxon>
        <taxon>Nevskiaceae</taxon>
        <taxon>Stagnimonas</taxon>
    </lineage>
</organism>
<dbReference type="Proteomes" id="UP000282106">
    <property type="component" value="Unassembled WGS sequence"/>
</dbReference>
<dbReference type="InterPro" id="IPR047817">
    <property type="entry name" value="ABC2_TM_bact-type"/>
</dbReference>
<evidence type="ECO:0000313" key="8">
    <source>
        <dbReference type="Proteomes" id="UP000282106"/>
    </source>
</evidence>
<proteinExistence type="inferred from homology"/>
<feature type="transmembrane region" description="Helical" evidence="5">
    <location>
        <begin position="145"/>
        <end position="168"/>
    </location>
</feature>
<dbReference type="InParanoid" id="A0A3N0V8T0"/>
<dbReference type="PANTHER" id="PTHR43027">
    <property type="entry name" value="DOXORUBICIN RESISTANCE ABC TRANSPORTER PERMEASE PROTEIN DRRC-RELATED"/>
    <property type="match status" value="1"/>
</dbReference>
<evidence type="ECO:0000259" key="6">
    <source>
        <dbReference type="PROSITE" id="PS51012"/>
    </source>
</evidence>
<keyword evidence="2 5" id="KW-0812">Transmembrane</keyword>
<name>A0A3N0V8T0_9GAMM</name>
<reference evidence="7 8" key="1">
    <citation type="submission" date="2018-10" db="EMBL/GenBank/DDBJ databases">
        <authorList>
            <person name="Chen W.-M."/>
        </authorList>
    </citation>
    <scope>NUCLEOTIDE SEQUENCE [LARGE SCALE GENOMIC DNA]</scope>
    <source>
        <strain evidence="7 8">THS-13</strain>
    </source>
</reference>
<evidence type="ECO:0000256" key="5">
    <source>
        <dbReference type="RuleBase" id="RU361157"/>
    </source>
</evidence>